<dbReference type="GO" id="GO:0003677">
    <property type="term" value="F:DNA binding"/>
    <property type="evidence" value="ECO:0007669"/>
    <property type="project" value="InterPro"/>
</dbReference>
<dbReference type="InterPro" id="IPR016177">
    <property type="entry name" value="DNA-bd_dom_sf"/>
</dbReference>
<name>A0A1M6VTJ3_9FIRM</name>
<dbReference type="EMBL" id="FRAR01000026">
    <property type="protein sequence ID" value="SHK84843.1"/>
    <property type="molecule type" value="Genomic_DNA"/>
</dbReference>
<accession>A0A1M6VTJ3</accession>
<dbReference type="Proteomes" id="UP000183997">
    <property type="component" value="Unassembled WGS sequence"/>
</dbReference>
<reference evidence="2" key="1">
    <citation type="submission" date="2016-11" db="EMBL/GenBank/DDBJ databases">
        <authorList>
            <person name="Varghese N."/>
            <person name="Submissions S."/>
        </authorList>
    </citation>
    <scope>NUCLEOTIDE SEQUENCE [LARGE SCALE GENOMIC DNA]</scope>
    <source>
        <strain evidence="2">DSM 10349</strain>
    </source>
</reference>
<evidence type="ECO:0000313" key="2">
    <source>
        <dbReference type="Proteomes" id="UP000183997"/>
    </source>
</evidence>
<organism evidence="1 2">
    <name type="scientific">Desulforamulus aeronauticus DSM 10349</name>
    <dbReference type="NCBI Taxonomy" id="1121421"/>
    <lineage>
        <taxon>Bacteria</taxon>
        <taxon>Bacillati</taxon>
        <taxon>Bacillota</taxon>
        <taxon>Clostridia</taxon>
        <taxon>Eubacteriales</taxon>
        <taxon>Peptococcaceae</taxon>
        <taxon>Desulforamulus</taxon>
    </lineage>
</organism>
<dbReference type="AlphaFoldDB" id="A0A1M6VTJ3"/>
<protein>
    <submittedName>
        <fullName evidence="1">AP2 domain-containing protein</fullName>
    </submittedName>
</protein>
<gene>
    <name evidence="1" type="ORF">SAMN02745123_03347</name>
</gene>
<dbReference type="RefSeq" id="WP_175549052.1">
    <property type="nucleotide sequence ID" value="NZ_FRAR01000026.1"/>
</dbReference>
<sequence>MAYMNIIGERFGLLTVRDQYRNEKGYLICLCECECGNMKEIHKSNITAHRTKSCGCLEEKNRRKFNDITDMSFGRLKAISPTDQRKDGNIIWECICECGETVYVTGRNLTRGFTKSCGCLSEEKRDITNQRFSHLIALYPDDASKKGRRKWICSCDCGNTCSVSISNLRNGHTRSCGCLHEIEYRTMIDGTCLELIASTKVPRDNRSGIKGVSYYSRTDSWVATLNFKGRHYYLGNHDTIIEAAKARWQAEDEILMPFIEENRHLLKE</sequence>
<dbReference type="SUPFAM" id="SSF54171">
    <property type="entry name" value="DNA-binding domain"/>
    <property type="match status" value="1"/>
</dbReference>
<dbReference type="STRING" id="1121421.SAMN02745123_03347"/>
<evidence type="ECO:0000313" key="1">
    <source>
        <dbReference type="EMBL" id="SHK84843.1"/>
    </source>
</evidence>
<proteinExistence type="predicted"/>
<keyword evidence="2" id="KW-1185">Reference proteome</keyword>